<sequence length="187" mass="20877">MTTELHIKNMVCPRCISTVQQILTEAGLQPTEVTLGHAVLSPATPADPALLRPRLEAAGFALLQSRDEQLVEQVKVALAAYLEHLRSARAPLTTSAFLEEQFQASYAHLSKLFSRVVGLTLEKYLIRLKIERVKELLSYGQLTLAEIADELRYSSSQHLSTQFRQVTGQTVTEYKTNPQRTSLDQLA</sequence>
<keyword evidence="6" id="KW-1185">Reference proteome</keyword>
<dbReference type="Proteomes" id="UP000248553">
    <property type="component" value="Unassembled WGS sequence"/>
</dbReference>
<feature type="domain" description="HTH araC/xylS-type" evidence="4">
    <location>
        <begin position="75"/>
        <end position="177"/>
    </location>
</feature>
<dbReference type="SUPFAM" id="SSF55008">
    <property type="entry name" value="HMA, heavy metal-associated domain"/>
    <property type="match status" value="1"/>
</dbReference>
<dbReference type="PANTHER" id="PTHR43280:SF2">
    <property type="entry name" value="HTH-TYPE TRANSCRIPTIONAL REGULATOR EXSA"/>
    <property type="match status" value="1"/>
</dbReference>
<dbReference type="InterPro" id="IPR036163">
    <property type="entry name" value="HMA_dom_sf"/>
</dbReference>
<dbReference type="GO" id="GO:0003700">
    <property type="term" value="F:DNA-binding transcription factor activity"/>
    <property type="evidence" value="ECO:0007669"/>
    <property type="project" value="InterPro"/>
</dbReference>
<evidence type="ECO:0000256" key="3">
    <source>
        <dbReference type="ARBA" id="ARBA00023163"/>
    </source>
</evidence>
<dbReference type="PROSITE" id="PS01124">
    <property type="entry name" value="HTH_ARAC_FAMILY_2"/>
    <property type="match status" value="1"/>
</dbReference>
<dbReference type="SUPFAM" id="SSF46689">
    <property type="entry name" value="Homeodomain-like"/>
    <property type="match status" value="1"/>
</dbReference>
<dbReference type="OrthoDB" id="952277at2"/>
<dbReference type="Pfam" id="PF12833">
    <property type="entry name" value="HTH_18"/>
    <property type="match status" value="1"/>
</dbReference>
<evidence type="ECO:0000259" key="4">
    <source>
        <dbReference type="PROSITE" id="PS01124"/>
    </source>
</evidence>
<accession>A0A328BJ96</accession>
<dbReference type="RefSeq" id="WP_111478159.1">
    <property type="nucleotide sequence ID" value="NZ_QHKM01000003.1"/>
</dbReference>
<name>A0A328BJ96_9BACT</name>
<dbReference type="EMBL" id="QHKM01000003">
    <property type="protein sequence ID" value="RAK66725.1"/>
    <property type="molecule type" value="Genomic_DNA"/>
</dbReference>
<keyword evidence="1" id="KW-0805">Transcription regulation</keyword>
<keyword evidence="3" id="KW-0804">Transcription</keyword>
<dbReference type="AlphaFoldDB" id="A0A328BJ96"/>
<keyword evidence="2" id="KW-0238">DNA-binding</keyword>
<dbReference type="PANTHER" id="PTHR43280">
    <property type="entry name" value="ARAC-FAMILY TRANSCRIPTIONAL REGULATOR"/>
    <property type="match status" value="1"/>
</dbReference>
<dbReference type="InterPro" id="IPR018060">
    <property type="entry name" value="HTH_AraC"/>
</dbReference>
<protein>
    <submittedName>
        <fullName evidence="5">AraC family transcriptional regulator</fullName>
    </submittedName>
</protein>
<reference evidence="6" key="1">
    <citation type="submission" date="2018-05" db="EMBL/GenBank/DDBJ databases">
        <authorList>
            <person name="Nie L."/>
        </authorList>
    </citation>
    <scope>NUCLEOTIDE SEQUENCE [LARGE SCALE GENOMIC DNA]</scope>
    <source>
        <strain evidence="6">NL</strain>
    </source>
</reference>
<evidence type="ECO:0000256" key="2">
    <source>
        <dbReference type="ARBA" id="ARBA00023125"/>
    </source>
</evidence>
<organism evidence="5 6">
    <name type="scientific">Hymenobacter edaphi</name>
    <dbReference type="NCBI Taxonomy" id="2211146"/>
    <lineage>
        <taxon>Bacteria</taxon>
        <taxon>Pseudomonadati</taxon>
        <taxon>Bacteroidota</taxon>
        <taxon>Cytophagia</taxon>
        <taxon>Cytophagales</taxon>
        <taxon>Hymenobacteraceae</taxon>
        <taxon>Hymenobacter</taxon>
    </lineage>
</organism>
<gene>
    <name evidence="5" type="ORF">DLM85_10940</name>
</gene>
<proteinExistence type="predicted"/>
<dbReference type="Gene3D" id="3.30.70.100">
    <property type="match status" value="1"/>
</dbReference>
<dbReference type="SMART" id="SM00342">
    <property type="entry name" value="HTH_ARAC"/>
    <property type="match status" value="1"/>
</dbReference>
<dbReference type="GO" id="GO:0043565">
    <property type="term" value="F:sequence-specific DNA binding"/>
    <property type="evidence" value="ECO:0007669"/>
    <property type="project" value="InterPro"/>
</dbReference>
<dbReference type="InterPro" id="IPR009057">
    <property type="entry name" value="Homeodomain-like_sf"/>
</dbReference>
<evidence type="ECO:0000313" key="6">
    <source>
        <dbReference type="Proteomes" id="UP000248553"/>
    </source>
</evidence>
<dbReference type="GO" id="GO:0046872">
    <property type="term" value="F:metal ion binding"/>
    <property type="evidence" value="ECO:0007669"/>
    <property type="project" value="InterPro"/>
</dbReference>
<evidence type="ECO:0000313" key="5">
    <source>
        <dbReference type="EMBL" id="RAK66725.1"/>
    </source>
</evidence>
<comment type="caution">
    <text evidence="5">The sequence shown here is derived from an EMBL/GenBank/DDBJ whole genome shotgun (WGS) entry which is preliminary data.</text>
</comment>
<dbReference type="Gene3D" id="1.10.10.60">
    <property type="entry name" value="Homeodomain-like"/>
    <property type="match status" value="1"/>
</dbReference>
<evidence type="ECO:0000256" key="1">
    <source>
        <dbReference type="ARBA" id="ARBA00023015"/>
    </source>
</evidence>